<dbReference type="Proteomes" id="UP000887159">
    <property type="component" value="Unassembled WGS sequence"/>
</dbReference>
<dbReference type="InterPro" id="IPR036397">
    <property type="entry name" value="RNaseH_sf"/>
</dbReference>
<comment type="caution">
    <text evidence="2">The sequence shown here is derived from an EMBL/GenBank/DDBJ whole genome shotgun (WGS) entry which is preliminary data.</text>
</comment>
<evidence type="ECO:0000313" key="2">
    <source>
        <dbReference type="EMBL" id="GFY32465.1"/>
    </source>
</evidence>
<evidence type="ECO:0000259" key="1">
    <source>
        <dbReference type="Pfam" id="PF13358"/>
    </source>
</evidence>
<dbReference type="Gene3D" id="3.30.420.10">
    <property type="entry name" value="Ribonuclease H-like superfamily/Ribonuclease H"/>
    <property type="match status" value="1"/>
</dbReference>
<dbReference type="Pfam" id="PF13358">
    <property type="entry name" value="DDE_3"/>
    <property type="match status" value="1"/>
</dbReference>
<dbReference type="InterPro" id="IPR038717">
    <property type="entry name" value="Tc1-like_DDE_dom"/>
</dbReference>
<dbReference type="EMBL" id="BMAU01021402">
    <property type="protein sequence ID" value="GFY32465.1"/>
    <property type="molecule type" value="Genomic_DNA"/>
</dbReference>
<gene>
    <name evidence="2" type="ORF">TNCV_3559731</name>
</gene>
<evidence type="ECO:0000313" key="3">
    <source>
        <dbReference type="Proteomes" id="UP000887159"/>
    </source>
</evidence>
<dbReference type="AlphaFoldDB" id="A0A8X6WCR8"/>
<proteinExistence type="predicted"/>
<name>A0A8X6WCR8_TRICX</name>
<reference evidence="2" key="1">
    <citation type="submission" date="2020-08" db="EMBL/GenBank/DDBJ databases">
        <title>Multicomponent nature underlies the extraordinary mechanical properties of spider dragline silk.</title>
        <authorList>
            <person name="Kono N."/>
            <person name="Nakamura H."/>
            <person name="Mori M."/>
            <person name="Yoshida Y."/>
            <person name="Ohtoshi R."/>
            <person name="Malay A.D."/>
            <person name="Moran D.A.P."/>
            <person name="Tomita M."/>
            <person name="Numata K."/>
            <person name="Arakawa K."/>
        </authorList>
    </citation>
    <scope>NUCLEOTIDE SEQUENCE</scope>
</reference>
<protein>
    <submittedName>
        <fullName evidence="2">DDE_3 domain-containing protein</fullName>
    </submittedName>
</protein>
<accession>A0A8X6WCR8</accession>
<sequence>MSPTNCQKYGGKSVMISTVMLWFFARPIVTMKGKIPGEKYREILADQVHPMKQSLLPAKGGIFQVDNAPFYAAGIVQSWFDEYMDNAKHLLWPTQSPNLNIIEPLWSILELLVHNRYPPHVSLPQLSQYIHEEWYNIPLNTIQKLHELIPR</sequence>
<feature type="domain" description="Tc1-like transposase DDE" evidence="1">
    <location>
        <begin position="27"/>
        <end position="115"/>
    </location>
</feature>
<keyword evidence="3" id="KW-1185">Reference proteome</keyword>
<dbReference type="GO" id="GO:0003676">
    <property type="term" value="F:nucleic acid binding"/>
    <property type="evidence" value="ECO:0007669"/>
    <property type="project" value="InterPro"/>
</dbReference>
<organism evidence="2 3">
    <name type="scientific">Trichonephila clavipes</name>
    <name type="common">Golden silk orbweaver</name>
    <name type="synonym">Nephila clavipes</name>
    <dbReference type="NCBI Taxonomy" id="2585209"/>
    <lineage>
        <taxon>Eukaryota</taxon>
        <taxon>Metazoa</taxon>
        <taxon>Ecdysozoa</taxon>
        <taxon>Arthropoda</taxon>
        <taxon>Chelicerata</taxon>
        <taxon>Arachnida</taxon>
        <taxon>Araneae</taxon>
        <taxon>Araneomorphae</taxon>
        <taxon>Entelegynae</taxon>
        <taxon>Araneoidea</taxon>
        <taxon>Nephilidae</taxon>
        <taxon>Trichonephila</taxon>
    </lineage>
</organism>